<dbReference type="AlphaFoldDB" id="A0AAP2GMX4"/>
<evidence type="ECO:0000313" key="2">
    <source>
        <dbReference type="EMBL" id="MBT1695887.1"/>
    </source>
</evidence>
<dbReference type="Gene3D" id="3.30.70.1230">
    <property type="entry name" value="Nucleotide cyclase"/>
    <property type="match status" value="1"/>
</dbReference>
<evidence type="ECO:0000259" key="1">
    <source>
        <dbReference type="PROSITE" id="PS50125"/>
    </source>
</evidence>
<dbReference type="EMBL" id="JAHESF010000002">
    <property type="protein sequence ID" value="MBT1695887.1"/>
    <property type="molecule type" value="Genomic_DNA"/>
</dbReference>
<protein>
    <submittedName>
        <fullName evidence="2">YHS domain-containing protein</fullName>
    </submittedName>
</protein>
<dbReference type="CDD" id="cd07302">
    <property type="entry name" value="CHD"/>
    <property type="match status" value="1"/>
</dbReference>
<sequence length="211" mass="23020">MEKDVAIMMADLTGYTAMTDAHGGASAARIVHKYMELVDSALAGSATVFQRIGDQVVILADSPSDMLSTAQRLNQLTGDEHHFLSIHAGLHFGSVFIEGNNLFGSTINIAARIMNIAQRGEILCSQRFLSGLTSAAPFRSVGMHKLKNVPEPLELFLLDEPVKFPLHIDPVCHMQIDPARSTYAATLGQTTYHFCSAHCRDRFTADPEAFS</sequence>
<proteinExistence type="predicted"/>
<dbReference type="GO" id="GO:0016491">
    <property type="term" value="F:oxidoreductase activity"/>
    <property type="evidence" value="ECO:0007669"/>
    <property type="project" value="InterPro"/>
</dbReference>
<dbReference type="GO" id="GO:0009190">
    <property type="term" value="P:cyclic nucleotide biosynthetic process"/>
    <property type="evidence" value="ECO:0007669"/>
    <property type="project" value="InterPro"/>
</dbReference>
<dbReference type="InterPro" id="IPR001054">
    <property type="entry name" value="A/G_cyclase"/>
</dbReference>
<dbReference type="InterPro" id="IPR007029">
    <property type="entry name" value="YHS_dom"/>
</dbReference>
<evidence type="ECO:0000313" key="3">
    <source>
        <dbReference type="Proteomes" id="UP001319200"/>
    </source>
</evidence>
<dbReference type="Gene3D" id="1.10.620.20">
    <property type="entry name" value="Ribonucleotide Reductase, subunit A"/>
    <property type="match status" value="1"/>
</dbReference>
<feature type="domain" description="Guanylate cyclase" evidence="1">
    <location>
        <begin position="6"/>
        <end position="114"/>
    </location>
</feature>
<name>A0AAP2GMX4_9BACT</name>
<dbReference type="Pfam" id="PF04945">
    <property type="entry name" value="YHS"/>
    <property type="match status" value="1"/>
</dbReference>
<dbReference type="SUPFAM" id="SSF55073">
    <property type="entry name" value="Nucleotide cyclase"/>
    <property type="match status" value="1"/>
</dbReference>
<dbReference type="SMART" id="SM00746">
    <property type="entry name" value="TRASH"/>
    <property type="match status" value="1"/>
</dbReference>
<dbReference type="InterPro" id="IPR009078">
    <property type="entry name" value="Ferritin-like_SF"/>
</dbReference>
<dbReference type="InterPro" id="IPR011017">
    <property type="entry name" value="TRASH_dom"/>
</dbReference>
<dbReference type="Pfam" id="PF00211">
    <property type="entry name" value="Guanylate_cyc"/>
    <property type="match status" value="1"/>
</dbReference>
<dbReference type="Proteomes" id="UP001319200">
    <property type="component" value="Unassembled WGS sequence"/>
</dbReference>
<organism evidence="2 3">
    <name type="scientific">Chryseosolibacter histidini</name>
    <dbReference type="NCBI Taxonomy" id="2782349"/>
    <lineage>
        <taxon>Bacteria</taxon>
        <taxon>Pseudomonadati</taxon>
        <taxon>Bacteroidota</taxon>
        <taxon>Cytophagia</taxon>
        <taxon>Cytophagales</taxon>
        <taxon>Chryseotaleaceae</taxon>
        <taxon>Chryseosolibacter</taxon>
    </lineage>
</organism>
<gene>
    <name evidence="2" type="ORF">KK083_03290</name>
</gene>
<dbReference type="PROSITE" id="PS50125">
    <property type="entry name" value="GUANYLATE_CYCLASE_2"/>
    <property type="match status" value="1"/>
</dbReference>
<accession>A0AAP2GMX4</accession>
<dbReference type="InterPro" id="IPR029787">
    <property type="entry name" value="Nucleotide_cyclase"/>
</dbReference>
<dbReference type="RefSeq" id="WP_254160674.1">
    <property type="nucleotide sequence ID" value="NZ_JAHESF010000002.1"/>
</dbReference>
<reference evidence="2 3" key="1">
    <citation type="submission" date="2021-05" db="EMBL/GenBank/DDBJ databases">
        <title>A Polyphasic approach of four new species of the genus Ohtaekwangia: Ohtaekwangia histidinii sp. nov., Ohtaekwangia cretensis sp. nov., Ohtaekwangia indiensis sp. nov., Ohtaekwangia reichenbachii sp. nov. from diverse environment.</title>
        <authorList>
            <person name="Octaviana S."/>
        </authorList>
    </citation>
    <scope>NUCLEOTIDE SEQUENCE [LARGE SCALE GENOMIC DNA]</scope>
    <source>
        <strain evidence="2 3">PWU4</strain>
    </source>
</reference>
<dbReference type="InterPro" id="IPR012348">
    <property type="entry name" value="RNR-like"/>
</dbReference>
<dbReference type="GO" id="GO:0004016">
    <property type="term" value="F:adenylate cyclase activity"/>
    <property type="evidence" value="ECO:0007669"/>
    <property type="project" value="UniProtKB-ARBA"/>
</dbReference>
<dbReference type="SUPFAM" id="SSF47240">
    <property type="entry name" value="Ferritin-like"/>
    <property type="match status" value="1"/>
</dbReference>
<comment type="caution">
    <text evidence="2">The sequence shown here is derived from an EMBL/GenBank/DDBJ whole genome shotgun (WGS) entry which is preliminary data.</text>
</comment>
<keyword evidence="3" id="KW-1185">Reference proteome</keyword>
<dbReference type="GO" id="GO:0035556">
    <property type="term" value="P:intracellular signal transduction"/>
    <property type="evidence" value="ECO:0007669"/>
    <property type="project" value="InterPro"/>
</dbReference>